<dbReference type="OrthoDB" id="4369127at2759"/>
<dbReference type="Proteomes" id="UP000187429">
    <property type="component" value="Unassembled WGS sequence"/>
</dbReference>
<gene>
    <name evidence="2" type="ORF">AYI69_g3191</name>
</gene>
<dbReference type="SUPFAM" id="SSF56672">
    <property type="entry name" value="DNA/RNA polymerases"/>
    <property type="match status" value="1"/>
</dbReference>
<name>A0A1R1YKE2_9FUNG</name>
<evidence type="ECO:0000313" key="2">
    <source>
        <dbReference type="EMBL" id="OMJ27372.1"/>
    </source>
</evidence>
<feature type="domain" description="Integrase zinc-binding" evidence="1">
    <location>
        <begin position="286"/>
        <end position="335"/>
    </location>
</feature>
<comment type="caution">
    <text evidence="2">The sequence shown here is derived from an EMBL/GenBank/DDBJ whole genome shotgun (WGS) entry which is preliminary data.</text>
</comment>
<dbReference type="Gene3D" id="1.10.340.70">
    <property type="match status" value="1"/>
</dbReference>
<proteinExistence type="predicted"/>
<accession>A0A1R1YKE2</accession>
<dbReference type="InterPro" id="IPR041588">
    <property type="entry name" value="Integrase_H2C2"/>
</dbReference>
<organism evidence="2 3">
    <name type="scientific">Smittium culicis</name>
    <dbReference type="NCBI Taxonomy" id="133412"/>
    <lineage>
        <taxon>Eukaryota</taxon>
        <taxon>Fungi</taxon>
        <taxon>Fungi incertae sedis</taxon>
        <taxon>Zoopagomycota</taxon>
        <taxon>Kickxellomycotina</taxon>
        <taxon>Harpellomycetes</taxon>
        <taxon>Harpellales</taxon>
        <taxon>Legeriomycetaceae</taxon>
        <taxon>Smittium</taxon>
    </lineage>
</organism>
<evidence type="ECO:0000259" key="1">
    <source>
        <dbReference type="Pfam" id="PF17921"/>
    </source>
</evidence>
<dbReference type="EMBL" id="LSSM01001049">
    <property type="protein sequence ID" value="OMJ27372.1"/>
    <property type="molecule type" value="Genomic_DNA"/>
</dbReference>
<evidence type="ECO:0000313" key="3">
    <source>
        <dbReference type="Proteomes" id="UP000187429"/>
    </source>
</evidence>
<dbReference type="PANTHER" id="PTHR37984">
    <property type="entry name" value="PROTEIN CBG26694"/>
    <property type="match status" value="1"/>
</dbReference>
<dbReference type="AlphaFoldDB" id="A0A1R1YKE2"/>
<keyword evidence="3" id="KW-1185">Reference proteome</keyword>
<reference evidence="3" key="1">
    <citation type="submission" date="2017-01" db="EMBL/GenBank/DDBJ databases">
        <authorList>
            <person name="Wang Y."/>
            <person name="White M."/>
            <person name="Kvist S."/>
            <person name="Moncalvo J.-M."/>
        </authorList>
    </citation>
    <scope>NUCLEOTIDE SEQUENCE [LARGE SCALE GENOMIC DNA]</scope>
    <source>
        <strain evidence="3">ID-206-W2</strain>
    </source>
</reference>
<sequence>MRKDGKTYDIGLKYIHKGDIPKLGSTVYTLEKDRSDGEFISKDLSPNERNEIVELVWKHRDVFAEELEDLGIAEVPSCEIKLEDDKPIRCKPYKLAYNLQSEVDNQISDMKDQLIIRQTDKREEYKNLYETTKAKFSSEELIDATRRRFYERDGELYFKEGNNGKMYPRPERITVQLFTKEIPRGRIGRWALKLRNYNFDIIHKDGSKNPADFLSRYPTETGESEVLTLGQTDKREEYKNLYETTKAKFSSEELIDATRRRFYERDGELYFKEGNNGKMYPRPERITGICSEYHNVSHVNLEDTLRELRRDLYVPNVRSIVEGIVKSCESCQRNNYGIRRE</sequence>
<protein>
    <recommendedName>
        <fullName evidence="1">Integrase zinc-binding domain-containing protein</fullName>
    </recommendedName>
</protein>
<dbReference type="PANTHER" id="PTHR37984:SF5">
    <property type="entry name" value="PROTEIN NYNRIN-LIKE"/>
    <property type="match status" value="1"/>
</dbReference>
<dbReference type="InterPro" id="IPR050951">
    <property type="entry name" value="Retrovirus_Pol_polyprotein"/>
</dbReference>
<dbReference type="InterPro" id="IPR043502">
    <property type="entry name" value="DNA/RNA_pol_sf"/>
</dbReference>
<dbReference type="Pfam" id="PF17921">
    <property type="entry name" value="Integrase_H2C2"/>
    <property type="match status" value="1"/>
</dbReference>